<evidence type="ECO:0000256" key="1">
    <source>
        <dbReference type="ARBA" id="ARBA00005417"/>
    </source>
</evidence>
<dbReference type="GO" id="GO:0016887">
    <property type="term" value="F:ATP hydrolysis activity"/>
    <property type="evidence" value="ECO:0007669"/>
    <property type="project" value="InterPro"/>
</dbReference>
<evidence type="ECO:0000256" key="4">
    <source>
        <dbReference type="ARBA" id="ARBA00022840"/>
    </source>
</evidence>
<evidence type="ECO:0000256" key="2">
    <source>
        <dbReference type="ARBA" id="ARBA00022448"/>
    </source>
</evidence>
<evidence type="ECO:0000313" key="7">
    <source>
        <dbReference type="Proteomes" id="UP000238392"/>
    </source>
</evidence>
<keyword evidence="3" id="KW-0547">Nucleotide-binding</keyword>
<dbReference type="SMART" id="SM00382">
    <property type="entry name" value="AAA"/>
    <property type="match status" value="1"/>
</dbReference>
<comment type="caution">
    <text evidence="6">The sequence shown here is derived from an EMBL/GenBank/DDBJ whole genome shotgun (WGS) entry which is preliminary data.</text>
</comment>
<accession>A0A2T0W8N2</accession>
<dbReference type="InterPro" id="IPR003593">
    <property type="entry name" value="AAA+_ATPase"/>
</dbReference>
<name>A0A2T0W8N2_9RHOB</name>
<reference evidence="6 7" key="1">
    <citation type="submission" date="2018-03" db="EMBL/GenBank/DDBJ databases">
        <title>Genomic Encyclopedia of Archaeal and Bacterial Type Strains, Phase II (KMG-II): from individual species to whole genera.</title>
        <authorList>
            <person name="Goeker M."/>
        </authorList>
    </citation>
    <scope>NUCLEOTIDE SEQUENCE [LARGE SCALE GENOMIC DNA]</scope>
    <source>
        <strain evidence="6 7">DSM 100212</strain>
    </source>
</reference>
<dbReference type="GO" id="GO:0005524">
    <property type="term" value="F:ATP binding"/>
    <property type="evidence" value="ECO:0007669"/>
    <property type="project" value="UniProtKB-KW"/>
</dbReference>
<dbReference type="Gene3D" id="3.40.50.300">
    <property type="entry name" value="P-loop containing nucleotide triphosphate hydrolases"/>
    <property type="match status" value="1"/>
</dbReference>
<keyword evidence="2" id="KW-0813">Transport</keyword>
<dbReference type="InterPro" id="IPR050166">
    <property type="entry name" value="ABC_transporter_ATP-bind"/>
</dbReference>
<evidence type="ECO:0000259" key="5">
    <source>
        <dbReference type="PROSITE" id="PS50893"/>
    </source>
</evidence>
<dbReference type="PANTHER" id="PTHR42788">
    <property type="entry name" value="TAURINE IMPORT ATP-BINDING PROTEIN-RELATED"/>
    <property type="match status" value="1"/>
</dbReference>
<keyword evidence="4 6" id="KW-0067">ATP-binding</keyword>
<dbReference type="InterPro" id="IPR003439">
    <property type="entry name" value="ABC_transporter-like_ATP-bd"/>
</dbReference>
<dbReference type="EMBL" id="PVTQ01000035">
    <property type="protein sequence ID" value="PRY83062.1"/>
    <property type="molecule type" value="Genomic_DNA"/>
</dbReference>
<dbReference type="InterPro" id="IPR027417">
    <property type="entry name" value="P-loop_NTPase"/>
</dbReference>
<comment type="similarity">
    <text evidence="1">Belongs to the ABC transporter superfamily.</text>
</comment>
<dbReference type="SUPFAM" id="SSF52540">
    <property type="entry name" value="P-loop containing nucleoside triphosphate hydrolases"/>
    <property type="match status" value="1"/>
</dbReference>
<gene>
    <name evidence="6" type="ORF">CLV74_1353</name>
</gene>
<dbReference type="CDD" id="cd03293">
    <property type="entry name" value="ABC_NrtD_SsuB_transporters"/>
    <property type="match status" value="1"/>
</dbReference>
<sequence>MSDFTPLETKDLSVTFNPGSENEVVAFSDINFSLKPDEILAIVGPSGCGKSTLFNVIAGLQPATEGEVYVDGTRVLEARGQVGYMLQKDMLLPWRNVRDNVALGLEVKGMATAERYEIADRLISSYGLKGFETSKPGTLSGGMRQRVAFMRTLALDPDVILLDEPFSALDFQTRTLLQSEVLDIIAKQRKSAILVTHDIGEAVTMADRVMVLSRRPGRIKHMIDIDLSREERDPVMLRSNTKYQEYFQLLWAELDI</sequence>
<dbReference type="RefSeq" id="WP_245888657.1">
    <property type="nucleotide sequence ID" value="NZ_PVTQ01000035.1"/>
</dbReference>
<keyword evidence="7" id="KW-1185">Reference proteome</keyword>
<dbReference type="Pfam" id="PF00005">
    <property type="entry name" value="ABC_tran"/>
    <property type="match status" value="1"/>
</dbReference>
<organism evidence="6 7">
    <name type="scientific">Donghicola tyrosinivorans</name>
    <dbReference type="NCBI Taxonomy" id="1652492"/>
    <lineage>
        <taxon>Bacteria</taxon>
        <taxon>Pseudomonadati</taxon>
        <taxon>Pseudomonadota</taxon>
        <taxon>Alphaproteobacteria</taxon>
        <taxon>Rhodobacterales</taxon>
        <taxon>Roseobacteraceae</taxon>
        <taxon>Donghicola</taxon>
    </lineage>
</organism>
<evidence type="ECO:0000313" key="6">
    <source>
        <dbReference type="EMBL" id="PRY83062.1"/>
    </source>
</evidence>
<dbReference type="PROSITE" id="PS50893">
    <property type="entry name" value="ABC_TRANSPORTER_2"/>
    <property type="match status" value="1"/>
</dbReference>
<protein>
    <submittedName>
        <fullName evidence="6">NitT/TauT family transport system ATP-binding protein</fullName>
    </submittedName>
</protein>
<dbReference type="AlphaFoldDB" id="A0A2T0W8N2"/>
<dbReference type="PANTHER" id="PTHR42788:SF13">
    <property type="entry name" value="ALIPHATIC SULFONATES IMPORT ATP-BINDING PROTEIN SSUB"/>
    <property type="match status" value="1"/>
</dbReference>
<dbReference type="Proteomes" id="UP000238392">
    <property type="component" value="Unassembled WGS sequence"/>
</dbReference>
<proteinExistence type="inferred from homology"/>
<feature type="domain" description="ABC transporter" evidence="5">
    <location>
        <begin position="7"/>
        <end position="239"/>
    </location>
</feature>
<evidence type="ECO:0000256" key="3">
    <source>
        <dbReference type="ARBA" id="ARBA00022741"/>
    </source>
</evidence>